<comment type="caution">
    <text evidence="12">The sequence shown here is derived from an EMBL/GenBank/DDBJ whole genome shotgun (WGS) entry which is preliminary data.</text>
</comment>
<evidence type="ECO:0000256" key="8">
    <source>
        <dbReference type="ARBA" id="ARBA00023239"/>
    </source>
</evidence>
<evidence type="ECO:0000256" key="2">
    <source>
        <dbReference type="ARBA" id="ARBA00010718"/>
    </source>
</evidence>
<feature type="domain" description="Alpha-carbonic anhydrase" evidence="11">
    <location>
        <begin position="692"/>
        <end position="1063"/>
    </location>
</feature>
<comment type="subcellular location">
    <subcellularLocation>
        <location evidence="1">Secreted</location>
    </subcellularLocation>
</comment>
<dbReference type="PANTHER" id="PTHR18952">
    <property type="entry name" value="CARBONIC ANHYDRASE"/>
    <property type="match status" value="1"/>
</dbReference>
<keyword evidence="8" id="KW-0456">Lyase</keyword>
<evidence type="ECO:0000256" key="7">
    <source>
        <dbReference type="ARBA" id="ARBA00022833"/>
    </source>
</evidence>
<protein>
    <recommendedName>
        <fullName evidence="3">carbonic anhydrase</fullName>
        <ecNumber evidence="3">4.2.1.1</ecNumber>
    </recommendedName>
</protein>
<keyword evidence="4" id="KW-0964">Secreted</keyword>
<dbReference type="Pfam" id="PF00194">
    <property type="entry name" value="Carb_anhydrase"/>
    <property type="match status" value="1"/>
</dbReference>
<dbReference type="GO" id="GO:0005576">
    <property type="term" value="C:extracellular region"/>
    <property type="evidence" value="ECO:0007669"/>
    <property type="project" value="UniProtKB-SubCell"/>
</dbReference>
<evidence type="ECO:0000256" key="6">
    <source>
        <dbReference type="ARBA" id="ARBA00022729"/>
    </source>
</evidence>
<keyword evidence="7" id="KW-0862">Zinc</keyword>
<feature type="region of interest" description="Disordered" evidence="10">
    <location>
        <begin position="163"/>
        <end position="239"/>
    </location>
</feature>
<feature type="compositionally biased region" description="Low complexity" evidence="10">
    <location>
        <begin position="910"/>
        <end position="919"/>
    </location>
</feature>
<dbReference type="EC" id="4.2.1.1" evidence="3"/>
<feature type="compositionally biased region" description="Acidic residues" evidence="10">
    <location>
        <begin position="920"/>
        <end position="938"/>
    </location>
</feature>
<evidence type="ECO:0000313" key="13">
    <source>
        <dbReference type="Proteomes" id="UP001530293"/>
    </source>
</evidence>
<feature type="region of interest" description="Disordered" evidence="10">
    <location>
        <begin position="896"/>
        <end position="939"/>
    </location>
</feature>
<dbReference type="SUPFAM" id="SSF51069">
    <property type="entry name" value="Carbonic anhydrase"/>
    <property type="match status" value="1"/>
</dbReference>
<dbReference type="InterPro" id="IPR001148">
    <property type="entry name" value="CA_dom"/>
</dbReference>
<evidence type="ECO:0000313" key="12">
    <source>
        <dbReference type="EMBL" id="KAL3760687.1"/>
    </source>
</evidence>
<dbReference type="PROSITE" id="PS51144">
    <property type="entry name" value="ALPHA_CA_2"/>
    <property type="match status" value="1"/>
</dbReference>
<evidence type="ECO:0000256" key="9">
    <source>
        <dbReference type="ARBA" id="ARBA00048348"/>
    </source>
</evidence>
<feature type="region of interest" description="Disordered" evidence="10">
    <location>
        <begin position="305"/>
        <end position="328"/>
    </location>
</feature>
<evidence type="ECO:0000256" key="3">
    <source>
        <dbReference type="ARBA" id="ARBA00012925"/>
    </source>
</evidence>
<comment type="catalytic activity">
    <reaction evidence="9">
        <text>hydrogencarbonate + H(+) = CO2 + H2O</text>
        <dbReference type="Rhea" id="RHEA:10748"/>
        <dbReference type="ChEBI" id="CHEBI:15377"/>
        <dbReference type="ChEBI" id="CHEBI:15378"/>
        <dbReference type="ChEBI" id="CHEBI:16526"/>
        <dbReference type="ChEBI" id="CHEBI:17544"/>
        <dbReference type="EC" id="4.2.1.1"/>
    </reaction>
</comment>
<feature type="compositionally biased region" description="Low complexity" evidence="10">
    <location>
        <begin position="199"/>
        <end position="239"/>
    </location>
</feature>
<gene>
    <name evidence="12" type="ORF">ACHAWU_000007</name>
</gene>
<dbReference type="InterPro" id="IPR036398">
    <property type="entry name" value="CA_dom_sf"/>
</dbReference>
<evidence type="ECO:0000256" key="5">
    <source>
        <dbReference type="ARBA" id="ARBA00022723"/>
    </source>
</evidence>
<reference evidence="12 13" key="1">
    <citation type="submission" date="2024-10" db="EMBL/GenBank/DDBJ databases">
        <title>Updated reference genomes for cyclostephanoid diatoms.</title>
        <authorList>
            <person name="Roberts W.R."/>
            <person name="Alverson A.J."/>
        </authorList>
    </citation>
    <scope>NUCLEOTIDE SEQUENCE [LARGE SCALE GENOMIC DNA]</scope>
    <source>
        <strain evidence="12 13">AJA232-27</strain>
    </source>
</reference>
<evidence type="ECO:0000259" key="11">
    <source>
        <dbReference type="PROSITE" id="PS51144"/>
    </source>
</evidence>
<comment type="similarity">
    <text evidence="2">Belongs to the alpha-carbonic anhydrase family.</text>
</comment>
<evidence type="ECO:0000256" key="4">
    <source>
        <dbReference type="ARBA" id="ARBA00022525"/>
    </source>
</evidence>
<dbReference type="Gene3D" id="3.10.200.10">
    <property type="entry name" value="Alpha carbonic anhydrase"/>
    <property type="match status" value="2"/>
</dbReference>
<feature type="compositionally biased region" description="Low complexity" evidence="10">
    <location>
        <begin position="43"/>
        <end position="67"/>
    </location>
</feature>
<dbReference type="EMBL" id="JALLBG020000173">
    <property type="protein sequence ID" value="KAL3760687.1"/>
    <property type="molecule type" value="Genomic_DNA"/>
</dbReference>
<dbReference type="GO" id="GO:0004089">
    <property type="term" value="F:carbonate dehydratase activity"/>
    <property type="evidence" value="ECO:0007669"/>
    <property type="project" value="UniProtKB-EC"/>
</dbReference>
<feature type="compositionally biased region" description="Low complexity" evidence="10">
    <location>
        <begin position="308"/>
        <end position="317"/>
    </location>
</feature>
<dbReference type="Proteomes" id="UP001530293">
    <property type="component" value="Unassembled WGS sequence"/>
</dbReference>
<proteinExistence type="inferred from homology"/>
<dbReference type="Pfam" id="PF24517">
    <property type="entry name" value="CBM96"/>
    <property type="match status" value="1"/>
</dbReference>
<dbReference type="InterPro" id="IPR055372">
    <property type="entry name" value="CBM96"/>
</dbReference>
<dbReference type="GO" id="GO:0046872">
    <property type="term" value="F:metal ion binding"/>
    <property type="evidence" value="ECO:0007669"/>
    <property type="project" value="UniProtKB-KW"/>
</dbReference>
<accession>A0ABD3MEU7</accession>
<evidence type="ECO:0000256" key="1">
    <source>
        <dbReference type="ARBA" id="ARBA00004613"/>
    </source>
</evidence>
<organism evidence="12 13">
    <name type="scientific">Discostella pseudostelligera</name>
    <dbReference type="NCBI Taxonomy" id="259834"/>
    <lineage>
        <taxon>Eukaryota</taxon>
        <taxon>Sar</taxon>
        <taxon>Stramenopiles</taxon>
        <taxon>Ochrophyta</taxon>
        <taxon>Bacillariophyta</taxon>
        <taxon>Coscinodiscophyceae</taxon>
        <taxon>Thalassiosirophycidae</taxon>
        <taxon>Stephanodiscales</taxon>
        <taxon>Stephanodiscaceae</taxon>
        <taxon>Discostella</taxon>
    </lineage>
</organism>
<feature type="compositionally biased region" description="Low complexity" evidence="10">
    <location>
        <begin position="26"/>
        <end position="36"/>
    </location>
</feature>
<keyword evidence="13" id="KW-1185">Reference proteome</keyword>
<sequence length="1104" mass="122409">MTRVNGHIGLLLHSGLDTPTALLASRGRSTTSTTASSGGGSSSGSDSAAPSMTSTTTSSASTSSTSTTTLIGVPPIYLPPSSRLSLYISTPSGPHLRYYSSSTTTLDSSRYYKSDALILDAYGAAKRKGWDGQVLYPRTFSGGLHYYVGNEILEEWHPVNVDTTTATTDGATDDGDDTATTTDDGTSTAEELLPSNWASPTSTPTTSFPTVSITPTISLHPSSSPTASPSDIPSSTPTSYPTWSPISYSSFSTSFEPEDAKPVYVYAGNMFDLKGRHTIEINSIGIHTYLTSALTINLYIRSEERRSSSSSSSSVESTPSALGGNRSYVGHEDSLDGWELRGGNITIVGNGMGLPTYLPYGSFEPILLKEKEVLGVYITSVDGPYLRSSMGEEEGKPHSANPDMVIYEGIGKRYPMENGGLSPRKFNGIFEYVVLDTPTSAPTMDLSGGVGSRGEKDKKVANATFAPISDLYIVEEETADGGNGTYGRGTQLMVDGFPKKISLLYFDLSVLNGNSTVNKPNQVLKASLRLYSMSSQSMFGGYVDILANGGEDIDEDTTSWMNTEYGSKNAEGFERMGQFRSVWPEKFYEMDVTAAFRGSTSSSSTTTMGEANEDSIPTSLLVRLSSDLPDGVMYRSREGDSDNGPRLFITFAYNPDTSKALAREFGSDPPTVAPTVLPVWEDAVPPATPDRSYFNYDPSGWYGPDYWENMDDDGYYEQFRRLKTDISWNRCGRGERQSPRDLCATTDKCLEFHQTRPRIGEYGLTDENWARPTPLIMHNKLRLQYPERRSEWERPEPPGADFARNVFNSGIQDILHIDLKVRSEHRLCGKQYDGEMQLFYIHREGNLEALSVLIEVDSTEVNGHFQVLLDYFQDKFDQDASLCLRRRTKARALFGRGRDGKSDTKLRGMSSSSSSSTSSIEEEDQDEMTDTFEEEEDNVSTSSLGSLLYQKIHDSFLRHLQQQRRRRTERPPTWNPLEPWYVLQSIHFWGYSGSITEPPCFEEVHWRVIDVPMKIHFNQYLQLKRLMFDHVDPDTCQKTSTHFDESNARPVQPDQGGATYRCRRSDYASDMERAASGRVKGFVLEENWWGVNNLPYVTGEFPNV</sequence>
<dbReference type="AlphaFoldDB" id="A0ABD3MEU7"/>
<evidence type="ECO:0000256" key="10">
    <source>
        <dbReference type="SAM" id="MobiDB-lite"/>
    </source>
</evidence>
<dbReference type="PANTHER" id="PTHR18952:SF265">
    <property type="entry name" value="CARBONIC ANHYDRASE"/>
    <property type="match status" value="1"/>
</dbReference>
<feature type="compositionally biased region" description="Basic and acidic residues" evidence="10">
    <location>
        <begin position="896"/>
        <end position="906"/>
    </location>
</feature>
<feature type="region of interest" description="Disordered" evidence="10">
    <location>
        <begin position="26"/>
        <end position="67"/>
    </location>
</feature>
<name>A0ABD3MEU7_9STRA</name>
<keyword evidence="5" id="KW-0479">Metal-binding</keyword>
<dbReference type="InterPro" id="IPR023561">
    <property type="entry name" value="Carbonic_anhydrase_a-class"/>
</dbReference>
<keyword evidence="6" id="KW-0732">Signal</keyword>